<dbReference type="InterPro" id="IPR050273">
    <property type="entry name" value="GppA/Ppx_hydrolase"/>
</dbReference>
<keyword evidence="2 5" id="KW-0378">Hydrolase</keyword>
<dbReference type="Proteomes" id="UP000625033">
    <property type="component" value="Unassembled WGS sequence"/>
</dbReference>
<protein>
    <submittedName>
        <fullName evidence="5">Exopolyphosphatase/guanosine-5'-triphosphate, 3'-diphosphate pyrophosphatase</fullName>
        <ecNumber evidence="5">3.6.1.11</ecNumber>
        <ecNumber evidence="5">3.6.1.40</ecNumber>
    </submittedName>
</protein>
<gene>
    <name evidence="5" type="ORF">IW252_000921</name>
</gene>
<dbReference type="RefSeq" id="WP_196835502.1">
    <property type="nucleotide sequence ID" value="NZ_JADOTZ010000001.1"/>
</dbReference>
<proteinExistence type="inferred from homology"/>
<accession>A0A931GL58</accession>
<dbReference type="EMBL" id="JADOTZ010000001">
    <property type="protein sequence ID" value="MBG6084154.1"/>
    <property type="molecule type" value="Genomic_DNA"/>
</dbReference>
<dbReference type="PANTHER" id="PTHR30005">
    <property type="entry name" value="EXOPOLYPHOSPHATASE"/>
    <property type="match status" value="1"/>
</dbReference>
<evidence type="ECO:0000256" key="3">
    <source>
        <dbReference type="SAM" id="MobiDB-lite"/>
    </source>
</evidence>
<organism evidence="5 6">
    <name type="scientific">Zhihengliuella flava</name>
    <dbReference type="NCBI Taxonomy" id="1285193"/>
    <lineage>
        <taxon>Bacteria</taxon>
        <taxon>Bacillati</taxon>
        <taxon>Actinomycetota</taxon>
        <taxon>Actinomycetes</taxon>
        <taxon>Micrococcales</taxon>
        <taxon>Micrococcaceae</taxon>
        <taxon>Zhihengliuella</taxon>
    </lineage>
</organism>
<evidence type="ECO:0000256" key="1">
    <source>
        <dbReference type="ARBA" id="ARBA00007125"/>
    </source>
</evidence>
<dbReference type="CDD" id="cd24056">
    <property type="entry name" value="ASKHA_NBD_MtPPX1-like"/>
    <property type="match status" value="1"/>
</dbReference>
<sequence>MRLGVLDIGSNTVHLLLVDAYPGARPNAFASHKRPLSLVTYLDPQGAITEAGQRELIDFVHEASEFAVKHGAVDMLAFCTSAIRESANGEAVLDRVATETGVHLTELTGEQEAGMTYYAVRRWFGWQANGILEFDIGGGSFEMAVGTDEFPAIARSVPLGAGRLTRDWLPEDPPEMADIKALRAYVREQLAEPVAELRAELGKKPDLVAATSKTFRSLARIAGAAPYGEGPYVKRVLRREDLKLWTHRLAAMTHAQRADLPGVSAVRAPQLLAGAIVAHEAMAAFKIKSLKICPWALREGLILRRFDHLVLDSEAPYGDTVGVGHVELLKQQRREPSVSASAPSPSDAAGPSSTVSEGSNA</sequence>
<keyword evidence="6" id="KW-1185">Reference proteome</keyword>
<dbReference type="Pfam" id="PF02541">
    <property type="entry name" value="Ppx-GppA"/>
    <property type="match status" value="1"/>
</dbReference>
<evidence type="ECO:0000313" key="6">
    <source>
        <dbReference type="Proteomes" id="UP000625033"/>
    </source>
</evidence>
<evidence type="ECO:0000313" key="5">
    <source>
        <dbReference type="EMBL" id="MBG6084154.1"/>
    </source>
</evidence>
<reference evidence="5" key="1">
    <citation type="submission" date="2020-11" db="EMBL/GenBank/DDBJ databases">
        <title>Sequencing the genomes of 1000 actinobacteria strains.</title>
        <authorList>
            <person name="Klenk H.-P."/>
        </authorList>
    </citation>
    <scope>NUCLEOTIDE SEQUENCE</scope>
    <source>
        <strain evidence="5">DSM 26152</strain>
    </source>
</reference>
<dbReference type="InterPro" id="IPR043129">
    <property type="entry name" value="ATPase_NBD"/>
</dbReference>
<dbReference type="AlphaFoldDB" id="A0A931GL58"/>
<dbReference type="PANTHER" id="PTHR30005:SF0">
    <property type="entry name" value="RETROGRADE REGULATION PROTEIN 2"/>
    <property type="match status" value="1"/>
</dbReference>
<feature type="compositionally biased region" description="Low complexity" evidence="3">
    <location>
        <begin position="337"/>
        <end position="353"/>
    </location>
</feature>
<dbReference type="GO" id="GO:0008894">
    <property type="term" value="F:guanosine-5'-triphosphate,3'-diphosphate diphosphatase activity"/>
    <property type="evidence" value="ECO:0007669"/>
    <property type="project" value="UniProtKB-EC"/>
</dbReference>
<comment type="caution">
    <text evidence="5">The sequence shown here is derived from an EMBL/GenBank/DDBJ whole genome shotgun (WGS) entry which is preliminary data.</text>
</comment>
<dbReference type="SUPFAM" id="SSF53067">
    <property type="entry name" value="Actin-like ATPase domain"/>
    <property type="match status" value="2"/>
</dbReference>
<dbReference type="Gene3D" id="3.30.420.150">
    <property type="entry name" value="Exopolyphosphatase. Domain 2"/>
    <property type="match status" value="1"/>
</dbReference>
<comment type="similarity">
    <text evidence="1">Belongs to the GppA/Ppx family.</text>
</comment>
<evidence type="ECO:0000256" key="2">
    <source>
        <dbReference type="ARBA" id="ARBA00022801"/>
    </source>
</evidence>
<name>A0A931GL58_9MICC</name>
<dbReference type="EC" id="3.6.1.11" evidence="5"/>
<dbReference type="GO" id="GO:0004309">
    <property type="term" value="F:exopolyphosphatase activity"/>
    <property type="evidence" value="ECO:0007669"/>
    <property type="project" value="UniProtKB-EC"/>
</dbReference>
<feature type="domain" description="Ppx/GppA phosphatase N-terminal" evidence="4">
    <location>
        <begin position="27"/>
        <end position="305"/>
    </location>
</feature>
<dbReference type="Gene3D" id="3.30.420.40">
    <property type="match status" value="1"/>
</dbReference>
<dbReference type="FunFam" id="3.30.420.150:FF:000006">
    <property type="entry name" value="Ppx/GppA family phosphatase"/>
    <property type="match status" value="1"/>
</dbReference>
<evidence type="ECO:0000259" key="4">
    <source>
        <dbReference type="Pfam" id="PF02541"/>
    </source>
</evidence>
<feature type="region of interest" description="Disordered" evidence="3">
    <location>
        <begin position="332"/>
        <end position="361"/>
    </location>
</feature>
<dbReference type="EC" id="3.6.1.40" evidence="5"/>
<dbReference type="InterPro" id="IPR003695">
    <property type="entry name" value="Ppx_GppA_N"/>
</dbReference>